<keyword evidence="3" id="KW-0472">Membrane</keyword>
<keyword evidence="5" id="KW-1185">Reference proteome</keyword>
<feature type="transmembrane region" description="Helical" evidence="3">
    <location>
        <begin position="543"/>
        <end position="576"/>
    </location>
</feature>
<dbReference type="EMBL" id="LMTZ01000102">
    <property type="protein sequence ID" value="KST65940.1"/>
    <property type="molecule type" value="Genomic_DNA"/>
</dbReference>
<evidence type="ECO:0000313" key="4">
    <source>
        <dbReference type="EMBL" id="KST65940.1"/>
    </source>
</evidence>
<reference evidence="4 5" key="1">
    <citation type="journal article" date="2015" name="Genome Announc.">
        <title>Draft Genome of the Euendolithic (true boring) Cyanobacterium Mastigocoleus testarum strain BC008.</title>
        <authorList>
            <person name="Guida B.S."/>
            <person name="Garcia-Pichel F."/>
        </authorList>
    </citation>
    <scope>NUCLEOTIDE SEQUENCE [LARGE SCALE GENOMIC DNA]</scope>
    <source>
        <strain evidence="4 5">BC008</strain>
    </source>
</reference>
<dbReference type="InterPro" id="IPR043129">
    <property type="entry name" value="ATPase_NBD"/>
</dbReference>
<keyword evidence="2" id="KW-0346">Stress response</keyword>
<sequence>MHDYHNTKIIGFDLGHGETGLTWVRADNQENTPHSLLINNRKSQITAIANHPQRGIIIGDMAYQISDASVFEIAFKNRRFDNFDYQKNIKDFVNAIYQHLQETNQIQLKEKNYFFIGCPSGWWKEEISTYQQILSSCLPNSTVVKESRAALMHAKESGIFTIQELEKSVLVIDIGSSTTDYTLVKGMSDTPIDFGHDLGASLIEKEILKKTLECHRQYRQGCEEIIQLENYLSEEEIWHLEEIEKLEKIFQQSPLYKNRCELRCRKAKEEYFTYEDAYEHNIVNVGTEDIQRKFKFVPLVNGKIIDAILNQPLPELDHKSWRRDFGDQLEVVKQKLEEQNIQPSAILLTGSASKMAFVGEMCGKIFPDLPCKRDGEPELCIARGLSRWGRVYLRTSYFMEEISQFLDNELSGIVGDCIPEFVDQLAAELANELVEEVIKPTVKLWRDREIFTLKALESKIERKAKAWLTGSDANSKIASCLVDWLSTVQEEVRLKTDGISTKYGLPLGTLGEKSIDFGDRTEKIPTSISFEDLSGLSVFMGHLVALIVGVVLAGLFHILLFAGIIAPIVGIIMYFVGESVVKEQDIPAWVRKLVSDKRIEDMARQKQPELQQKIQETLIKDPTISIKLANSISEWLKETVQEQADKARLLIT</sequence>
<gene>
    <name evidence="4" type="ORF">BC008_23140</name>
</gene>
<comment type="caution">
    <text evidence="4">The sequence shown here is derived from an EMBL/GenBank/DDBJ whole genome shotgun (WGS) entry which is preliminary data.</text>
</comment>
<dbReference type="InterPro" id="IPR018181">
    <property type="entry name" value="Heat_shock_70_CS"/>
</dbReference>
<evidence type="ECO:0000256" key="2">
    <source>
        <dbReference type="ARBA" id="ARBA00023016"/>
    </source>
</evidence>
<evidence type="ECO:0000256" key="1">
    <source>
        <dbReference type="ARBA" id="ARBA00007381"/>
    </source>
</evidence>
<dbReference type="Gene3D" id="3.90.640.10">
    <property type="entry name" value="Actin, Chain A, domain 4"/>
    <property type="match status" value="1"/>
</dbReference>
<protein>
    <recommendedName>
        <fullName evidence="6">Plasmid segregation protein ParM/StbA domain-containing protein</fullName>
    </recommendedName>
</protein>
<dbReference type="Gene3D" id="3.30.420.40">
    <property type="match status" value="2"/>
</dbReference>
<accession>A0A0V7ZMR6</accession>
<evidence type="ECO:0000256" key="3">
    <source>
        <dbReference type="SAM" id="Phobius"/>
    </source>
</evidence>
<dbReference type="CDD" id="cd10170">
    <property type="entry name" value="ASKHA_NBD_HSP70"/>
    <property type="match status" value="1"/>
</dbReference>
<name>A0A0V7ZMR6_9CYAN</name>
<comment type="similarity">
    <text evidence="1">Belongs to the heat shock protein 70 family.</text>
</comment>
<proteinExistence type="inferred from homology"/>
<dbReference type="Proteomes" id="UP000053372">
    <property type="component" value="Unassembled WGS sequence"/>
</dbReference>
<keyword evidence="3" id="KW-0812">Transmembrane</keyword>
<dbReference type="AlphaFoldDB" id="A0A0V7ZMR6"/>
<dbReference type="OrthoDB" id="1044663at2"/>
<keyword evidence="3" id="KW-1133">Transmembrane helix</keyword>
<evidence type="ECO:0000313" key="5">
    <source>
        <dbReference type="Proteomes" id="UP000053372"/>
    </source>
</evidence>
<dbReference type="SUPFAM" id="SSF53067">
    <property type="entry name" value="Actin-like ATPase domain"/>
    <property type="match status" value="1"/>
</dbReference>
<dbReference type="PROSITE" id="PS00329">
    <property type="entry name" value="HSP70_2"/>
    <property type="match status" value="1"/>
</dbReference>
<organism evidence="4 5">
    <name type="scientific">Mastigocoleus testarum BC008</name>
    <dbReference type="NCBI Taxonomy" id="371196"/>
    <lineage>
        <taxon>Bacteria</taxon>
        <taxon>Bacillati</taxon>
        <taxon>Cyanobacteriota</taxon>
        <taxon>Cyanophyceae</taxon>
        <taxon>Nostocales</taxon>
        <taxon>Hapalosiphonaceae</taxon>
        <taxon>Mastigocoleus</taxon>
    </lineage>
</organism>
<evidence type="ECO:0008006" key="6">
    <source>
        <dbReference type="Google" id="ProtNLM"/>
    </source>
</evidence>